<organism evidence="7 8">
    <name type="scientific">Candidatus Roizmanbacteria bacterium CG_4_10_14_0_8_um_filter_39_9</name>
    <dbReference type="NCBI Taxonomy" id="1974829"/>
    <lineage>
        <taxon>Bacteria</taxon>
        <taxon>Candidatus Roizmaniibacteriota</taxon>
    </lineage>
</organism>
<dbReference type="PANTHER" id="PTHR34139:SF1">
    <property type="entry name" value="RNASE MJ1380-RELATED"/>
    <property type="match status" value="1"/>
</dbReference>
<dbReference type="InterPro" id="IPR037038">
    <property type="entry name" value="HepT-like_sf"/>
</dbReference>
<keyword evidence="1" id="KW-0597">Phosphoprotein</keyword>
<dbReference type="AlphaFoldDB" id="A0A2M7QE23"/>
<dbReference type="GO" id="GO:0000166">
    <property type="term" value="F:nucleotide binding"/>
    <property type="evidence" value="ECO:0007669"/>
    <property type="project" value="UniProtKB-KW"/>
</dbReference>
<evidence type="ECO:0000313" key="8">
    <source>
        <dbReference type="Proteomes" id="UP000230108"/>
    </source>
</evidence>
<dbReference type="Pfam" id="PF01934">
    <property type="entry name" value="HepT-like"/>
    <property type="match status" value="1"/>
</dbReference>
<dbReference type="InterPro" id="IPR008201">
    <property type="entry name" value="HepT-like"/>
</dbReference>
<keyword evidence="2" id="KW-1277">Toxin-antitoxin system</keyword>
<dbReference type="EMBL" id="PFLF01000052">
    <property type="protein sequence ID" value="PIY69098.1"/>
    <property type="molecule type" value="Genomic_DNA"/>
</dbReference>
<evidence type="ECO:0000256" key="4">
    <source>
        <dbReference type="ARBA" id="ARBA00022741"/>
    </source>
</evidence>
<keyword evidence="5" id="KW-0378">Hydrolase</keyword>
<accession>A0A2M7QE23</accession>
<protein>
    <submittedName>
        <fullName evidence="7">DUF86 domain-containing protein</fullName>
    </submittedName>
</protein>
<evidence type="ECO:0000256" key="3">
    <source>
        <dbReference type="ARBA" id="ARBA00022722"/>
    </source>
</evidence>
<dbReference type="GO" id="GO:0004540">
    <property type="term" value="F:RNA nuclease activity"/>
    <property type="evidence" value="ECO:0007669"/>
    <property type="project" value="InterPro"/>
</dbReference>
<comment type="caution">
    <text evidence="7">The sequence shown here is derived from an EMBL/GenBank/DDBJ whole genome shotgun (WGS) entry which is preliminary data.</text>
</comment>
<reference evidence="8" key="1">
    <citation type="submission" date="2017-09" db="EMBL/GenBank/DDBJ databases">
        <title>Depth-based differentiation of microbial function through sediment-hosted aquifers and enrichment of novel symbionts in the deep terrestrial subsurface.</title>
        <authorList>
            <person name="Probst A.J."/>
            <person name="Ladd B."/>
            <person name="Jarett J.K."/>
            <person name="Geller-Mcgrath D.E."/>
            <person name="Sieber C.M.K."/>
            <person name="Emerson J.B."/>
            <person name="Anantharaman K."/>
            <person name="Thomas B.C."/>
            <person name="Malmstrom R."/>
            <person name="Stieglmeier M."/>
            <person name="Klingl A."/>
            <person name="Woyke T."/>
            <person name="Ryan C.M."/>
            <person name="Banfield J.F."/>
        </authorList>
    </citation>
    <scope>NUCLEOTIDE SEQUENCE [LARGE SCALE GENOMIC DNA]</scope>
</reference>
<dbReference type="SUPFAM" id="SSF81593">
    <property type="entry name" value="Nucleotidyltransferase substrate binding subunit/domain"/>
    <property type="match status" value="1"/>
</dbReference>
<dbReference type="InterPro" id="IPR051813">
    <property type="entry name" value="HepT_RNase_toxin"/>
</dbReference>
<sequence>MKKDTRVYLEDVIDSIHKIAGYIKDMSYETFENEIHWQDAVLRRLEIIGEAVSKLPDDYLKAHAQIEWRKMKGVRNIIIHDYASVDIKQIWEIVTKDLPHTKAQIEELLKN</sequence>
<evidence type="ECO:0000256" key="5">
    <source>
        <dbReference type="ARBA" id="ARBA00022801"/>
    </source>
</evidence>
<comment type="similarity">
    <text evidence="6">Belongs to the HepT RNase toxin family.</text>
</comment>
<dbReference type="Gene3D" id="1.20.120.580">
    <property type="entry name" value="bsu32300-like"/>
    <property type="match status" value="1"/>
</dbReference>
<dbReference type="PANTHER" id="PTHR34139">
    <property type="entry name" value="UPF0331 PROTEIN MJ0127"/>
    <property type="match status" value="1"/>
</dbReference>
<keyword evidence="3" id="KW-0540">Nuclease</keyword>
<dbReference type="Proteomes" id="UP000230108">
    <property type="component" value="Unassembled WGS sequence"/>
</dbReference>
<name>A0A2M7QE23_9BACT</name>
<evidence type="ECO:0000256" key="2">
    <source>
        <dbReference type="ARBA" id="ARBA00022649"/>
    </source>
</evidence>
<keyword evidence="4" id="KW-0547">Nucleotide-binding</keyword>
<evidence type="ECO:0000256" key="6">
    <source>
        <dbReference type="ARBA" id="ARBA00024207"/>
    </source>
</evidence>
<evidence type="ECO:0000256" key="1">
    <source>
        <dbReference type="ARBA" id="ARBA00022553"/>
    </source>
</evidence>
<evidence type="ECO:0000313" key="7">
    <source>
        <dbReference type="EMBL" id="PIY69098.1"/>
    </source>
</evidence>
<dbReference type="GO" id="GO:0110001">
    <property type="term" value="C:toxin-antitoxin complex"/>
    <property type="evidence" value="ECO:0007669"/>
    <property type="project" value="InterPro"/>
</dbReference>
<proteinExistence type="inferred from homology"/>
<dbReference type="GO" id="GO:0016787">
    <property type="term" value="F:hydrolase activity"/>
    <property type="evidence" value="ECO:0007669"/>
    <property type="project" value="UniProtKB-KW"/>
</dbReference>
<gene>
    <name evidence="7" type="ORF">COY90_02420</name>
</gene>